<dbReference type="InterPro" id="IPR012547">
    <property type="entry name" value="PDDEXK_9"/>
</dbReference>
<dbReference type="PANTHER" id="PTHR34825">
    <property type="entry name" value="CONSERVED PROTEIN, WITH A WEAK D-GALACTARATE DEHYDRATASE/ALTRONATE HYDROLASE DOMAIN"/>
    <property type="match status" value="1"/>
</dbReference>
<sequence>MKLIAQSENIENIIRKDSIYVDKTEYIFNLTKQYERVFFSRPRRFGKSLTLNTIGTLFEKGVKPYFKETWIYDKWDQDKYPVLHLSFLEYSKTDIDEFKELFSLSISDFAKTLGYDDAVSSKKPNRAIIELFNILEKEERQIVVLIDEYDCQLTANINNPALYDEFKNCIRDFYAALKGKKQIKFLAVTGVTRLKDVSIFSVGSDINDLSYDHAFSQMIGFTRDEIKKFYIDYLKLGISYEKHIDTDSVTANDIEEFLDRMAEQYDSYCFDNYYERKVFSTYSVNNFLKAIVKDERVVFGDYWYDVGGLPSILNNYMDSHNLNIDKLLTSEIAIPYNDFINPTTLIDINESVLMCQTGYLTLKSEIDRNDDVILGTVNREVRSALFSLLSLRIYERNVSPYASGKKYVLEQGSTNDIISLFNSVLAALSYDKYPVNDEPTLRALLQVYLLGKNHDVRVEQHNSKGRSDIIVNFPKRRVVLELKYTDKASEEQKKLDEAEKQIIEKGYGLENLGDRELLQIACVFNGDKRKRQITLFKTVGRA</sequence>
<keyword evidence="3" id="KW-1185">Reference proteome</keyword>
<dbReference type="SUPFAM" id="SSF52540">
    <property type="entry name" value="P-loop containing nucleoside triphosphate hydrolases"/>
    <property type="match status" value="1"/>
</dbReference>
<accession>A0A662ZC09</accession>
<dbReference type="Pfam" id="PF08011">
    <property type="entry name" value="PDDEXK_9"/>
    <property type="match status" value="1"/>
</dbReference>
<dbReference type="RefSeq" id="WP_074841548.1">
    <property type="nucleotide sequence ID" value="NZ_CP047056.1"/>
</dbReference>
<reference evidence="2 3" key="1">
    <citation type="submission" date="2016-10" db="EMBL/GenBank/DDBJ databases">
        <authorList>
            <person name="Varghese N."/>
            <person name="Submissions S."/>
        </authorList>
    </citation>
    <scope>NUCLEOTIDE SEQUENCE [LARGE SCALE GENOMIC DNA]</scope>
    <source>
        <strain evidence="2 3">22B</strain>
    </source>
</reference>
<dbReference type="InterPro" id="IPR027417">
    <property type="entry name" value="P-loop_NTPase"/>
</dbReference>
<dbReference type="OrthoDB" id="5789650at2"/>
<evidence type="ECO:0000313" key="3">
    <source>
        <dbReference type="Proteomes" id="UP000243374"/>
    </source>
</evidence>
<dbReference type="PANTHER" id="PTHR34825:SF1">
    <property type="entry name" value="AAA-ATPASE-LIKE DOMAIN-CONTAINING PROTEIN"/>
    <property type="match status" value="1"/>
</dbReference>
<dbReference type="InterPro" id="IPR018631">
    <property type="entry name" value="AAA-ATPase-like_dom"/>
</dbReference>
<feature type="domain" description="AAA-ATPase-like" evidence="1">
    <location>
        <begin position="9"/>
        <end position="200"/>
    </location>
</feature>
<name>A0A662ZC09_9GAMM</name>
<evidence type="ECO:0000259" key="1">
    <source>
        <dbReference type="Pfam" id="PF09820"/>
    </source>
</evidence>
<dbReference type="AlphaFoldDB" id="A0A662ZC09"/>
<proteinExistence type="predicted"/>
<dbReference type="Pfam" id="PF09820">
    <property type="entry name" value="AAA-ATPase_like"/>
    <property type="match status" value="1"/>
</dbReference>
<organism evidence="2 3">
    <name type="scientific">Succinivibrio dextrinosolvens</name>
    <dbReference type="NCBI Taxonomy" id="83771"/>
    <lineage>
        <taxon>Bacteria</taxon>
        <taxon>Pseudomonadati</taxon>
        <taxon>Pseudomonadota</taxon>
        <taxon>Gammaproteobacteria</taxon>
        <taxon>Aeromonadales</taxon>
        <taxon>Succinivibrionaceae</taxon>
        <taxon>Succinivibrio</taxon>
    </lineage>
</organism>
<evidence type="ECO:0000313" key="2">
    <source>
        <dbReference type="EMBL" id="SFK38920.1"/>
    </source>
</evidence>
<dbReference type="Proteomes" id="UP000243374">
    <property type="component" value="Unassembled WGS sequence"/>
</dbReference>
<gene>
    <name evidence="2" type="ORF">SAMN04487865_106512</name>
</gene>
<dbReference type="EMBL" id="FOSF01000065">
    <property type="protein sequence ID" value="SFK38920.1"/>
    <property type="molecule type" value="Genomic_DNA"/>
</dbReference>
<protein>
    <submittedName>
        <fullName evidence="2">PD-(D/E)XK nuclease superfamily protein</fullName>
    </submittedName>
</protein>